<reference evidence="1 2" key="1">
    <citation type="journal article" date="2016" name="Nat. Commun.">
        <title>Thousands of microbial genomes shed light on interconnected biogeochemical processes in an aquifer system.</title>
        <authorList>
            <person name="Anantharaman K."/>
            <person name="Brown C.T."/>
            <person name="Hug L.A."/>
            <person name="Sharon I."/>
            <person name="Castelle C.J."/>
            <person name="Probst A.J."/>
            <person name="Thomas B.C."/>
            <person name="Singh A."/>
            <person name="Wilkins M.J."/>
            <person name="Karaoz U."/>
            <person name="Brodie E.L."/>
            <person name="Williams K.H."/>
            <person name="Hubbard S.S."/>
            <person name="Banfield J.F."/>
        </authorList>
    </citation>
    <scope>NUCLEOTIDE SEQUENCE [LARGE SCALE GENOMIC DNA]</scope>
</reference>
<gene>
    <name evidence="1" type="ORF">A3F61_03640</name>
</gene>
<name>A0A1G1V7F8_9BACT</name>
<proteinExistence type="predicted"/>
<sequence>MLGLLPASDLWEQKSADIDSLMKKIRGAFHEGKKKEFIHANSVYKAKEVLELLFSVDNEESFVRILSRLEGAARRAEAEMVHINPDWEQRVKHISPSMFRHA</sequence>
<accession>A0A1G1V7F8</accession>
<evidence type="ECO:0000313" key="1">
    <source>
        <dbReference type="EMBL" id="OGY11273.1"/>
    </source>
</evidence>
<dbReference type="AlphaFoldDB" id="A0A1G1V7F8"/>
<dbReference type="EMBL" id="MHCA01000041">
    <property type="protein sequence ID" value="OGY11273.1"/>
    <property type="molecule type" value="Genomic_DNA"/>
</dbReference>
<comment type="caution">
    <text evidence="1">The sequence shown here is derived from an EMBL/GenBank/DDBJ whole genome shotgun (WGS) entry which is preliminary data.</text>
</comment>
<dbReference type="STRING" id="1797517.A3F61_03640"/>
<protein>
    <submittedName>
        <fullName evidence="1">Uncharacterized protein</fullName>
    </submittedName>
</protein>
<organism evidence="1 2">
    <name type="scientific">Candidatus Blackburnbacteria bacterium RIFCSPHIGHO2_12_FULL_41_13b</name>
    <dbReference type="NCBI Taxonomy" id="1797517"/>
    <lineage>
        <taxon>Bacteria</taxon>
        <taxon>Candidatus Blackburniibacteriota</taxon>
    </lineage>
</organism>
<dbReference type="Proteomes" id="UP000178272">
    <property type="component" value="Unassembled WGS sequence"/>
</dbReference>
<evidence type="ECO:0000313" key="2">
    <source>
        <dbReference type="Proteomes" id="UP000178272"/>
    </source>
</evidence>